<evidence type="ECO:0000313" key="3">
    <source>
        <dbReference type="Proteomes" id="UP001497516"/>
    </source>
</evidence>
<keyword evidence="3" id="KW-1185">Reference proteome</keyword>
<sequence>MIVDAKYCLQLIEECRIICNEYLEGVNKRAATKLKSVKGKEIVRVGDQPLEALIPRSRSCEKKEFAGGRSKKDGAAGGCKSFSGSCGRSHLTRMSMRRRVWAKQRSHGLSILDSFTRNPWQTLP</sequence>
<evidence type="ECO:0000256" key="1">
    <source>
        <dbReference type="SAM" id="MobiDB-lite"/>
    </source>
</evidence>
<evidence type="ECO:0000313" key="2">
    <source>
        <dbReference type="EMBL" id="CAL1396413.1"/>
    </source>
</evidence>
<organism evidence="2 3">
    <name type="scientific">Linum trigynum</name>
    <dbReference type="NCBI Taxonomy" id="586398"/>
    <lineage>
        <taxon>Eukaryota</taxon>
        <taxon>Viridiplantae</taxon>
        <taxon>Streptophyta</taxon>
        <taxon>Embryophyta</taxon>
        <taxon>Tracheophyta</taxon>
        <taxon>Spermatophyta</taxon>
        <taxon>Magnoliopsida</taxon>
        <taxon>eudicotyledons</taxon>
        <taxon>Gunneridae</taxon>
        <taxon>Pentapetalae</taxon>
        <taxon>rosids</taxon>
        <taxon>fabids</taxon>
        <taxon>Malpighiales</taxon>
        <taxon>Linaceae</taxon>
        <taxon>Linum</taxon>
    </lineage>
</organism>
<proteinExistence type="predicted"/>
<dbReference type="Proteomes" id="UP001497516">
    <property type="component" value="Chromosome 6"/>
</dbReference>
<feature type="compositionally biased region" description="Basic and acidic residues" evidence="1">
    <location>
        <begin position="64"/>
        <end position="74"/>
    </location>
</feature>
<name>A0AAV2FFA2_9ROSI</name>
<dbReference type="EMBL" id="OZ034819">
    <property type="protein sequence ID" value="CAL1396413.1"/>
    <property type="molecule type" value="Genomic_DNA"/>
</dbReference>
<protein>
    <submittedName>
        <fullName evidence="2">Uncharacterized protein</fullName>
    </submittedName>
</protein>
<reference evidence="2 3" key="1">
    <citation type="submission" date="2024-04" db="EMBL/GenBank/DDBJ databases">
        <authorList>
            <person name="Fracassetti M."/>
        </authorList>
    </citation>
    <scope>NUCLEOTIDE SEQUENCE [LARGE SCALE GENOMIC DNA]</scope>
</reference>
<gene>
    <name evidence="2" type="ORF">LTRI10_LOCUS36783</name>
</gene>
<accession>A0AAV2FFA2</accession>
<dbReference type="AlphaFoldDB" id="A0AAV2FFA2"/>
<feature type="region of interest" description="Disordered" evidence="1">
    <location>
        <begin position="64"/>
        <end position="88"/>
    </location>
</feature>